<organism evidence="1 2">
    <name type="scientific">Homarus americanus</name>
    <name type="common">American lobster</name>
    <dbReference type="NCBI Taxonomy" id="6706"/>
    <lineage>
        <taxon>Eukaryota</taxon>
        <taxon>Metazoa</taxon>
        <taxon>Ecdysozoa</taxon>
        <taxon>Arthropoda</taxon>
        <taxon>Crustacea</taxon>
        <taxon>Multicrustacea</taxon>
        <taxon>Malacostraca</taxon>
        <taxon>Eumalacostraca</taxon>
        <taxon>Eucarida</taxon>
        <taxon>Decapoda</taxon>
        <taxon>Pleocyemata</taxon>
        <taxon>Astacidea</taxon>
        <taxon>Nephropoidea</taxon>
        <taxon>Nephropidae</taxon>
        <taxon>Homarus</taxon>
    </lineage>
</organism>
<feature type="non-terminal residue" evidence="1">
    <location>
        <position position="248"/>
    </location>
</feature>
<dbReference type="Proteomes" id="UP000747542">
    <property type="component" value="Unassembled WGS sequence"/>
</dbReference>
<reference evidence="1" key="1">
    <citation type="journal article" date="2021" name="Sci. Adv.">
        <title>The American lobster genome reveals insights on longevity, neural, and immune adaptations.</title>
        <authorList>
            <person name="Polinski J.M."/>
            <person name="Zimin A.V."/>
            <person name="Clark K.F."/>
            <person name="Kohn A.B."/>
            <person name="Sadowski N."/>
            <person name="Timp W."/>
            <person name="Ptitsyn A."/>
            <person name="Khanna P."/>
            <person name="Romanova D.Y."/>
            <person name="Williams P."/>
            <person name="Greenwood S.J."/>
            <person name="Moroz L.L."/>
            <person name="Walt D.R."/>
            <person name="Bodnar A.G."/>
        </authorList>
    </citation>
    <scope>NUCLEOTIDE SEQUENCE</scope>
    <source>
        <strain evidence="1">GMGI-L3</strain>
    </source>
</reference>
<accession>A0A8J5K4R0</accession>
<comment type="caution">
    <text evidence="1">The sequence shown here is derived from an EMBL/GenBank/DDBJ whole genome shotgun (WGS) entry which is preliminary data.</text>
</comment>
<sequence>LAQDFTQFAHDYAPYLRFDQKEGNSNLCFPQDAAEYYGARLVGDWGRKCNTDYNSLVNGDVPTYWHAQTCGYHLHIAYWNFYGYNHDCDCCSGERNAWWEFIVIKVRDWELLPHLHEVRFGQKWGWYTRIPGHYETYDTTHPVAYVGKTNHGTYHDDGGTGTCCYYEDFRNTGSANKNLKTWMNLVELQEEGGEDWMSDPGTDLWSGIQVPTFRSDWDLCNLTGCTGSILQLCGTCGCHKSDTGDDHF</sequence>
<gene>
    <name evidence="1" type="ORF">Hamer_G013410</name>
</gene>
<dbReference type="EMBL" id="JAHLQT010013773">
    <property type="protein sequence ID" value="KAG7170597.1"/>
    <property type="molecule type" value="Genomic_DNA"/>
</dbReference>
<name>A0A8J5K4R0_HOMAM</name>
<evidence type="ECO:0000313" key="1">
    <source>
        <dbReference type="EMBL" id="KAG7170597.1"/>
    </source>
</evidence>
<protein>
    <submittedName>
        <fullName evidence="1">Uncharacterized protein</fullName>
    </submittedName>
</protein>
<keyword evidence="2" id="KW-1185">Reference proteome</keyword>
<proteinExistence type="predicted"/>
<evidence type="ECO:0000313" key="2">
    <source>
        <dbReference type="Proteomes" id="UP000747542"/>
    </source>
</evidence>
<dbReference type="AlphaFoldDB" id="A0A8J5K4R0"/>